<dbReference type="InterPro" id="IPR004127">
    <property type="entry name" value="Prefoldin_subunit_alpha"/>
</dbReference>
<keyword evidence="2" id="KW-1185">Reference proteome</keyword>
<protein>
    <submittedName>
        <fullName evidence="1">Uncharacterized protein</fullName>
    </submittedName>
</protein>
<sequence>MMDPEVVNKKINEYEKYIEEKLKSDLKEIELKLSDKVKKYKDWEDVKEIAKTVKEFKEKDRDMLVRVDIGNNIQVTGEITDYERTYVKIGLGYLLEMECREADKYSDIRLRLLKKEIDHLRKLAVNVKVHIKLVLLAINELQASLITETVKNVRKIK</sequence>
<dbReference type="Pfam" id="PF02996">
    <property type="entry name" value="Prefoldin"/>
    <property type="match status" value="1"/>
</dbReference>
<dbReference type="EMBL" id="OV121132">
    <property type="protein sequence ID" value="CAH0546117.1"/>
    <property type="molecule type" value="Genomic_DNA"/>
</dbReference>
<dbReference type="SUPFAM" id="SSF46579">
    <property type="entry name" value="Prefoldin"/>
    <property type="match status" value="1"/>
</dbReference>
<dbReference type="CDD" id="cd23158">
    <property type="entry name" value="Prefoldin_UXT"/>
    <property type="match status" value="1"/>
</dbReference>
<dbReference type="Proteomes" id="UP001154078">
    <property type="component" value="Chromosome 1"/>
</dbReference>
<dbReference type="Gene3D" id="1.10.287.370">
    <property type="match status" value="1"/>
</dbReference>
<evidence type="ECO:0000313" key="1">
    <source>
        <dbReference type="EMBL" id="CAH0546117.1"/>
    </source>
</evidence>
<dbReference type="AlphaFoldDB" id="A0A9P0AQF8"/>
<name>A0A9P0AQF8_BRAAE</name>
<reference evidence="1" key="1">
    <citation type="submission" date="2021-12" db="EMBL/GenBank/DDBJ databases">
        <authorList>
            <person name="King R."/>
        </authorList>
    </citation>
    <scope>NUCLEOTIDE SEQUENCE</scope>
</reference>
<gene>
    <name evidence="1" type="ORF">MELIAE_LOCUS357</name>
</gene>
<evidence type="ECO:0000313" key="2">
    <source>
        <dbReference type="Proteomes" id="UP001154078"/>
    </source>
</evidence>
<accession>A0A9P0AQF8</accession>
<organism evidence="1 2">
    <name type="scientific">Brassicogethes aeneus</name>
    <name type="common">Rape pollen beetle</name>
    <name type="synonym">Meligethes aeneus</name>
    <dbReference type="NCBI Taxonomy" id="1431903"/>
    <lineage>
        <taxon>Eukaryota</taxon>
        <taxon>Metazoa</taxon>
        <taxon>Ecdysozoa</taxon>
        <taxon>Arthropoda</taxon>
        <taxon>Hexapoda</taxon>
        <taxon>Insecta</taxon>
        <taxon>Pterygota</taxon>
        <taxon>Neoptera</taxon>
        <taxon>Endopterygota</taxon>
        <taxon>Coleoptera</taxon>
        <taxon>Polyphaga</taxon>
        <taxon>Cucujiformia</taxon>
        <taxon>Nitidulidae</taxon>
        <taxon>Meligethinae</taxon>
        <taxon>Brassicogethes</taxon>
    </lineage>
</organism>
<proteinExistence type="predicted"/>
<dbReference type="InterPro" id="IPR009053">
    <property type="entry name" value="Prefoldin"/>
</dbReference>
<dbReference type="OrthoDB" id="433124at2759"/>